<gene>
    <name evidence="2" type="ORF">L2740_00630</name>
</gene>
<dbReference type="Proteomes" id="UP001139293">
    <property type="component" value="Unassembled WGS sequence"/>
</dbReference>
<reference evidence="2" key="1">
    <citation type="submission" date="2022-01" db="EMBL/GenBank/DDBJ databases">
        <title>Whole genome-based taxonomy of the Shewanellaceae.</title>
        <authorList>
            <person name="Martin-Rodriguez A.J."/>
        </authorList>
    </citation>
    <scope>NUCLEOTIDE SEQUENCE</scope>
    <source>
        <strain evidence="2">KCTC 23973</strain>
    </source>
</reference>
<proteinExistence type="predicted"/>
<evidence type="ECO:0000256" key="1">
    <source>
        <dbReference type="SAM" id="Phobius"/>
    </source>
</evidence>
<dbReference type="RefSeq" id="WP_248948014.1">
    <property type="nucleotide sequence ID" value="NZ_JAKILB010000001.1"/>
</dbReference>
<sequence>MEPNRASVKESDVDPELAALVSELNRKRIKLFVFVIGIVAGLPAGFYGARWVYQLMFPQG</sequence>
<protein>
    <submittedName>
        <fullName evidence="2">Uncharacterized protein</fullName>
    </submittedName>
</protein>
<keyword evidence="1" id="KW-1133">Transmembrane helix</keyword>
<dbReference type="AlphaFoldDB" id="A0A9X1Z9V2"/>
<name>A0A9X1Z9V2_9GAMM</name>
<keyword evidence="1" id="KW-0812">Transmembrane</keyword>
<organism evidence="2 3">
    <name type="scientific">Shewanella pneumatophori</name>
    <dbReference type="NCBI Taxonomy" id="314092"/>
    <lineage>
        <taxon>Bacteria</taxon>
        <taxon>Pseudomonadati</taxon>
        <taxon>Pseudomonadota</taxon>
        <taxon>Gammaproteobacteria</taxon>
        <taxon>Alteromonadales</taxon>
        <taxon>Shewanellaceae</taxon>
        <taxon>Shewanella</taxon>
    </lineage>
</organism>
<evidence type="ECO:0000313" key="2">
    <source>
        <dbReference type="EMBL" id="MCL1137082.1"/>
    </source>
</evidence>
<feature type="transmembrane region" description="Helical" evidence="1">
    <location>
        <begin position="31"/>
        <end position="53"/>
    </location>
</feature>
<keyword evidence="1" id="KW-0472">Membrane</keyword>
<comment type="caution">
    <text evidence="2">The sequence shown here is derived from an EMBL/GenBank/DDBJ whole genome shotgun (WGS) entry which is preliminary data.</text>
</comment>
<keyword evidence="3" id="KW-1185">Reference proteome</keyword>
<dbReference type="EMBL" id="JAKILB010000001">
    <property type="protein sequence ID" value="MCL1137082.1"/>
    <property type="molecule type" value="Genomic_DNA"/>
</dbReference>
<evidence type="ECO:0000313" key="3">
    <source>
        <dbReference type="Proteomes" id="UP001139293"/>
    </source>
</evidence>
<accession>A0A9X1Z9V2</accession>